<feature type="transmembrane region" description="Helical" evidence="1">
    <location>
        <begin position="50"/>
        <end position="69"/>
    </location>
</feature>
<sequence length="110" mass="11120">MHLLPVRGTGGKTDMIFWEALGSVLIGLAVSYGALRWLPARLGRFGSRTLALGTGPVAALFGALLAHSVLGPGHFAGTLAAALVLSVALLSLLLRPAAGPSGPPRRSATA</sequence>
<feature type="transmembrane region" description="Helical" evidence="1">
    <location>
        <begin position="75"/>
        <end position="94"/>
    </location>
</feature>
<proteinExistence type="predicted"/>
<keyword evidence="1" id="KW-1133">Transmembrane helix</keyword>
<keyword evidence="1" id="KW-0812">Transmembrane</keyword>
<evidence type="ECO:0000313" key="2">
    <source>
        <dbReference type="EMBL" id="GAA0390974.1"/>
    </source>
</evidence>
<reference evidence="2 3" key="1">
    <citation type="journal article" date="2019" name="Int. J. Syst. Evol. Microbiol.">
        <title>The Global Catalogue of Microorganisms (GCM) 10K type strain sequencing project: providing services to taxonomists for standard genome sequencing and annotation.</title>
        <authorList>
            <consortium name="The Broad Institute Genomics Platform"/>
            <consortium name="The Broad Institute Genome Sequencing Center for Infectious Disease"/>
            <person name="Wu L."/>
            <person name="Ma J."/>
        </authorList>
    </citation>
    <scope>NUCLEOTIDE SEQUENCE [LARGE SCALE GENOMIC DNA]</scope>
    <source>
        <strain evidence="2 3">JCM 4788</strain>
    </source>
</reference>
<organism evidence="2 3">
    <name type="scientific">Streptomyces luteireticuli</name>
    <dbReference type="NCBI Taxonomy" id="173858"/>
    <lineage>
        <taxon>Bacteria</taxon>
        <taxon>Bacillati</taxon>
        <taxon>Actinomycetota</taxon>
        <taxon>Actinomycetes</taxon>
        <taxon>Kitasatosporales</taxon>
        <taxon>Streptomycetaceae</taxon>
        <taxon>Streptomyces</taxon>
    </lineage>
</organism>
<name>A0ABN0YCK5_9ACTN</name>
<comment type="caution">
    <text evidence="2">The sequence shown here is derived from an EMBL/GenBank/DDBJ whole genome shotgun (WGS) entry which is preliminary data.</text>
</comment>
<keyword evidence="3" id="KW-1185">Reference proteome</keyword>
<dbReference type="Proteomes" id="UP001500879">
    <property type="component" value="Unassembled WGS sequence"/>
</dbReference>
<dbReference type="EMBL" id="BAAABX010000009">
    <property type="protein sequence ID" value="GAA0390974.1"/>
    <property type="molecule type" value="Genomic_DNA"/>
</dbReference>
<evidence type="ECO:0000313" key="3">
    <source>
        <dbReference type="Proteomes" id="UP001500879"/>
    </source>
</evidence>
<keyword evidence="1" id="KW-0472">Membrane</keyword>
<gene>
    <name evidence="2" type="ORF">GCM10010357_09510</name>
</gene>
<evidence type="ECO:0000256" key="1">
    <source>
        <dbReference type="SAM" id="Phobius"/>
    </source>
</evidence>
<accession>A0ABN0YCK5</accession>
<feature type="transmembrane region" description="Helical" evidence="1">
    <location>
        <begin position="15"/>
        <end position="38"/>
    </location>
</feature>
<protein>
    <recommendedName>
        <fullName evidence="4">Integral membrane protein</fullName>
    </recommendedName>
</protein>
<evidence type="ECO:0008006" key="4">
    <source>
        <dbReference type="Google" id="ProtNLM"/>
    </source>
</evidence>